<evidence type="ECO:0000313" key="2">
    <source>
        <dbReference type="Proteomes" id="UP000266669"/>
    </source>
</evidence>
<dbReference type="EMBL" id="QHCS01000001">
    <property type="protein sequence ID" value="RHX87574.1"/>
    <property type="molecule type" value="Genomic_DNA"/>
</dbReference>
<name>A0A8B3CTL7_9LEPT</name>
<evidence type="ECO:0000313" key="1">
    <source>
        <dbReference type="EMBL" id="RHX87574.1"/>
    </source>
</evidence>
<dbReference type="Proteomes" id="UP000266669">
    <property type="component" value="Unassembled WGS sequence"/>
</dbReference>
<sequence>MEGKEPSLFYRILRAVSKMPFLKRSNWEFNAHFESLQGSVRSGTSSYPQFSDVDLDEEKKVFLTFFREFTYRIKKRRNS</sequence>
<gene>
    <name evidence="1" type="ORF">DLM78_00775</name>
</gene>
<accession>A0A8B3CTL7</accession>
<comment type="caution">
    <text evidence="1">The sequence shown here is derived from an EMBL/GenBank/DDBJ whole genome shotgun (WGS) entry which is preliminary data.</text>
</comment>
<dbReference type="AlphaFoldDB" id="A0A8B3CTL7"/>
<protein>
    <submittedName>
        <fullName evidence="1">Uncharacterized protein</fullName>
    </submittedName>
</protein>
<organism evidence="1 2">
    <name type="scientific">Leptospira stimsonii</name>
    <dbReference type="NCBI Taxonomy" id="2202203"/>
    <lineage>
        <taxon>Bacteria</taxon>
        <taxon>Pseudomonadati</taxon>
        <taxon>Spirochaetota</taxon>
        <taxon>Spirochaetia</taxon>
        <taxon>Leptospirales</taxon>
        <taxon>Leptospiraceae</taxon>
        <taxon>Leptospira</taxon>
    </lineage>
</organism>
<proteinExistence type="predicted"/>
<reference evidence="2" key="1">
    <citation type="submission" date="2018-05" db="EMBL/GenBank/DDBJ databases">
        <title>Leptospira yasudae sp. nov. and Leptospira stimsonii sp. nov., two pathogenic species of the genus Leptospira isolated from environmental sources.</title>
        <authorList>
            <person name="Casanovas-Massana A."/>
            <person name="Hamond C."/>
            <person name="Santos L.A."/>
            <person name="Hacker K.P."/>
            <person name="Balassiano I."/>
            <person name="Medeiros M.A."/>
            <person name="Reis M.G."/>
            <person name="Ko A.I."/>
            <person name="Wunder E.A."/>
        </authorList>
    </citation>
    <scope>NUCLEOTIDE SEQUENCE [LARGE SCALE GENOMIC DNA]</scope>
    <source>
        <strain evidence="2">AMB6-RJ</strain>
    </source>
</reference>